<dbReference type="Proteomes" id="UP000314294">
    <property type="component" value="Unassembled WGS sequence"/>
</dbReference>
<dbReference type="EMBL" id="SRLO01003757">
    <property type="protein sequence ID" value="TNN31153.1"/>
    <property type="molecule type" value="Genomic_DNA"/>
</dbReference>
<sequence>MKGGSVERSPMGALVLVLVLVLVRPAPSDLELDSAGWRCAAVEVGVFPVGAGPEETSGGALGV</sequence>
<feature type="signal peptide" evidence="1">
    <location>
        <begin position="1"/>
        <end position="28"/>
    </location>
</feature>
<feature type="chain" id="PRO_5021297265" evidence="1">
    <location>
        <begin position="29"/>
        <end position="63"/>
    </location>
</feature>
<protein>
    <submittedName>
        <fullName evidence="2">Uncharacterized protein</fullName>
    </submittedName>
</protein>
<keyword evidence="3" id="KW-1185">Reference proteome</keyword>
<name>A0A4Z2EQT7_9TELE</name>
<keyword evidence="1" id="KW-0732">Signal</keyword>
<proteinExistence type="predicted"/>
<organism evidence="2 3">
    <name type="scientific">Liparis tanakae</name>
    <name type="common">Tanaka's snailfish</name>
    <dbReference type="NCBI Taxonomy" id="230148"/>
    <lineage>
        <taxon>Eukaryota</taxon>
        <taxon>Metazoa</taxon>
        <taxon>Chordata</taxon>
        <taxon>Craniata</taxon>
        <taxon>Vertebrata</taxon>
        <taxon>Euteleostomi</taxon>
        <taxon>Actinopterygii</taxon>
        <taxon>Neopterygii</taxon>
        <taxon>Teleostei</taxon>
        <taxon>Neoteleostei</taxon>
        <taxon>Acanthomorphata</taxon>
        <taxon>Eupercaria</taxon>
        <taxon>Perciformes</taxon>
        <taxon>Cottioidei</taxon>
        <taxon>Cottales</taxon>
        <taxon>Liparidae</taxon>
        <taxon>Liparis</taxon>
    </lineage>
</organism>
<comment type="caution">
    <text evidence="2">The sequence shown here is derived from an EMBL/GenBank/DDBJ whole genome shotgun (WGS) entry which is preliminary data.</text>
</comment>
<gene>
    <name evidence="2" type="ORF">EYF80_058696</name>
</gene>
<evidence type="ECO:0000313" key="2">
    <source>
        <dbReference type="EMBL" id="TNN31153.1"/>
    </source>
</evidence>
<dbReference type="AlphaFoldDB" id="A0A4Z2EQT7"/>
<reference evidence="2 3" key="1">
    <citation type="submission" date="2019-03" db="EMBL/GenBank/DDBJ databases">
        <title>First draft genome of Liparis tanakae, snailfish: a comprehensive survey of snailfish specific genes.</title>
        <authorList>
            <person name="Kim W."/>
            <person name="Song I."/>
            <person name="Jeong J.-H."/>
            <person name="Kim D."/>
            <person name="Kim S."/>
            <person name="Ryu S."/>
            <person name="Song J.Y."/>
            <person name="Lee S.K."/>
        </authorList>
    </citation>
    <scope>NUCLEOTIDE SEQUENCE [LARGE SCALE GENOMIC DNA]</scope>
    <source>
        <tissue evidence="2">Muscle</tissue>
    </source>
</reference>
<accession>A0A4Z2EQT7</accession>
<evidence type="ECO:0000313" key="3">
    <source>
        <dbReference type="Proteomes" id="UP000314294"/>
    </source>
</evidence>
<evidence type="ECO:0000256" key="1">
    <source>
        <dbReference type="SAM" id="SignalP"/>
    </source>
</evidence>